<gene>
    <name evidence="10" type="ORF">A2311_02745</name>
</gene>
<dbReference type="EMBL" id="MEUF01000053">
    <property type="protein sequence ID" value="OGC33881.1"/>
    <property type="molecule type" value="Genomic_DNA"/>
</dbReference>
<accession>A0A1F4TMC7</accession>
<dbReference type="PROSITE" id="PS00072">
    <property type="entry name" value="ACYL_COA_DH_1"/>
    <property type="match status" value="1"/>
</dbReference>
<dbReference type="AlphaFoldDB" id="A0A1F4TMC7"/>
<dbReference type="SUPFAM" id="SSF47203">
    <property type="entry name" value="Acyl-CoA dehydrogenase C-terminal domain-like"/>
    <property type="match status" value="1"/>
</dbReference>
<evidence type="ECO:0000259" key="9">
    <source>
        <dbReference type="Pfam" id="PF02771"/>
    </source>
</evidence>
<dbReference type="InterPro" id="IPR009075">
    <property type="entry name" value="AcylCo_DH/oxidase_C"/>
</dbReference>
<dbReference type="Gene3D" id="1.20.140.10">
    <property type="entry name" value="Butyryl-CoA Dehydrogenase, subunit A, domain 3"/>
    <property type="match status" value="1"/>
</dbReference>
<dbReference type="GO" id="GO:0003995">
    <property type="term" value="F:acyl-CoA dehydrogenase activity"/>
    <property type="evidence" value="ECO:0007669"/>
    <property type="project" value="InterPro"/>
</dbReference>
<evidence type="ECO:0000313" key="10">
    <source>
        <dbReference type="EMBL" id="OGC33881.1"/>
    </source>
</evidence>
<keyword evidence="5 6" id="KW-0560">Oxidoreductase</keyword>
<dbReference type="Gene3D" id="1.10.540.10">
    <property type="entry name" value="Acyl-CoA dehydrogenase/oxidase, N-terminal domain"/>
    <property type="match status" value="1"/>
</dbReference>
<dbReference type="Gene3D" id="2.40.110.10">
    <property type="entry name" value="Butyryl-CoA Dehydrogenase, subunit A, domain 2"/>
    <property type="match status" value="1"/>
</dbReference>
<dbReference type="Proteomes" id="UP000178951">
    <property type="component" value="Unassembled WGS sequence"/>
</dbReference>
<proteinExistence type="inferred from homology"/>
<evidence type="ECO:0000313" key="11">
    <source>
        <dbReference type="Proteomes" id="UP000178951"/>
    </source>
</evidence>
<dbReference type="InterPro" id="IPR037069">
    <property type="entry name" value="AcylCoA_DH/ox_N_sf"/>
</dbReference>
<dbReference type="PANTHER" id="PTHR43884">
    <property type="entry name" value="ACYL-COA DEHYDROGENASE"/>
    <property type="match status" value="1"/>
</dbReference>
<dbReference type="PIRSF" id="PIRSF016578">
    <property type="entry name" value="HsaA"/>
    <property type="match status" value="1"/>
</dbReference>
<dbReference type="GO" id="GO:0050660">
    <property type="term" value="F:flavin adenine dinucleotide binding"/>
    <property type="evidence" value="ECO:0007669"/>
    <property type="project" value="InterPro"/>
</dbReference>
<protein>
    <submittedName>
        <fullName evidence="10">Acyl-CoA dehydrogenase</fullName>
    </submittedName>
</protein>
<comment type="similarity">
    <text evidence="2 6">Belongs to the acyl-CoA dehydrogenase family.</text>
</comment>
<evidence type="ECO:0000256" key="5">
    <source>
        <dbReference type="ARBA" id="ARBA00023002"/>
    </source>
</evidence>
<dbReference type="InterPro" id="IPR006089">
    <property type="entry name" value="Acyl-CoA_DH_CS"/>
</dbReference>
<dbReference type="FunFam" id="2.40.110.10:FF:000001">
    <property type="entry name" value="Acyl-CoA dehydrogenase, mitochondrial"/>
    <property type="match status" value="1"/>
</dbReference>
<feature type="domain" description="Acyl-CoA oxidase/dehydrogenase middle" evidence="8">
    <location>
        <begin position="121"/>
        <end position="216"/>
    </location>
</feature>
<feature type="domain" description="Acyl-CoA dehydrogenase/oxidase C-terminal" evidence="7">
    <location>
        <begin position="228"/>
        <end position="375"/>
    </location>
</feature>
<evidence type="ECO:0000259" key="8">
    <source>
        <dbReference type="Pfam" id="PF02770"/>
    </source>
</evidence>
<dbReference type="InterPro" id="IPR046373">
    <property type="entry name" value="Acyl-CoA_Oxase/DH_mid-dom_sf"/>
</dbReference>
<organism evidence="10 11">
    <name type="scientific">candidate division WOR-1 bacterium RIFOXYB2_FULL_48_7</name>
    <dbReference type="NCBI Taxonomy" id="1802583"/>
    <lineage>
        <taxon>Bacteria</taxon>
        <taxon>Bacillati</taxon>
        <taxon>Saganbacteria</taxon>
    </lineage>
</organism>
<name>A0A1F4TMC7_UNCSA</name>
<dbReference type="InterPro" id="IPR006091">
    <property type="entry name" value="Acyl-CoA_Oxase/DH_mid-dom"/>
</dbReference>
<dbReference type="SUPFAM" id="SSF56645">
    <property type="entry name" value="Acyl-CoA dehydrogenase NM domain-like"/>
    <property type="match status" value="1"/>
</dbReference>
<dbReference type="PROSITE" id="PS00073">
    <property type="entry name" value="ACYL_COA_DH_2"/>
    <property type="match status" value="1"/>
</dbReference>
<dbReference type="InterPro" id="IPR009100">
    <property type="entry name" value="AcylCoA_DH/oxidase_NM_dom_sf"/>
</dbReference>
<dbReference type="STRING" id="1802583.A2311_02745"/>
<comment type="caution">
    <text evidence="10">The sequence shown here is derived from an EMBL/GenBank/DDBJ whole genome shotgun (WGS) entry which is preliminary data.</text>
</comment>
<dbReference type="Pfam" id="PF02771">
    <property type="entry name" value="Acyl-CoA_dh_N"/>
    <property type="match status" value="1"/>
</dbReference>
<evidence type="ECO:0000256" key="1">
    <source>
        <dbReference type="ARBA" id="ARBA00001974"/>
    </source>
</evidence>
<evidence type="ECO:0000256" key="6">
    <source>
        <dbReference type="RuleBase" id="RU362125"/>
    </source>
</evidence>
<feature type="domain" description="Acyl-CoA dehydrogenase/oxidase N-terminal" evidence="9">
    <location>
        <begin position="6"/>
        <end position="117"/>
    </location>
</feature>
<dbReference type="Pfam" id="PF02770">
    <property type="entry name" value="Acyl-CoA_dh_M"/>
    <property type="match status" value="1"/>
</dbReference>
<keyword evidence="3 6" id="KW-0285">Flavoprotein</keyword>
<dbReference type="PANTHER" id="PTHR43884:SF12">
    <property type="entry name" value="ISOVALERYL-COA DEHYDROGENASE, MITOCHONDRIAL-RELATED"/>
    <property type="match status" value="1"/>
</dbReference>
<evidence type="ECO:0000259" key="7">
    <source>
        <dbReference type="Pfam" id="PF00441"/>
    </source>
</evidence>
<dbReference type="FunFam" id="1.20.140.10:FF:000004">
    <property type="entry name" value="Acyl-CoA dehydrogenase FadE25"/>
    <property type="match status" value="1"/>
</dbReference>
<dbReference type="InterPro" id="IPR013786">
    <property type="entry name" value="AcylCoA_DH/ox_N"/>
</dbReference>
<dbReference type="InterPro" id="IPR036250">
    <property type="entry name" value="AcylCo_DH-like_C"/>
</dbReference>
<comment type="cofactor">
    <cofactor evidence="1 6">
        <name>FAD</name>
        <dbReference type="ChEBI" id="CHEBI:57692"/>
    </cofactor>
</comment>
<sequence length="385" mass="41671">MDYLLTEEQQMIRDLARKVSLEKALPKRAEWDETGEFPWEALKAYAEADLCGLYIPEAYGGMGQSVFNFCLATEEISRICGGVGVSFAASALGSTPIILFGSEEQKKKYMPEIAAGKKLAAFGLTEASAGSDAAGLETTAKKDGDYFIVNGTKQWITNGGEADTYTLIAMTDKAKGARGATAFIVEKGTPGFTFGKKENKMGIRCSATRELIFQDCKIHKSQILGKEGMGFIVAMKTLDMTRPGIGAQAVGIAQGALDESIKYAKERVQFGKPIIALQAIQHMLADMSTQIEAARALVYAVAKMIDAGHKDFTLPASEAKLFASDVAMKVTIDAIQILGGYGYMKEYPVEKMARDAKITQIYEGTNQIQRNQIALGLIKDAVSKK</sequence>
<reference evidence="10 11" key="1">
    <citation type="journal article" date="2016" name="Nat. Commun.">
        <title>Thousands of microbial genomes shed light on interconnected biogeochemical processes in an aquifer system.</title>
        <authorList>
            <person name="Anantharaman K."/>
            <person name="Brown C.T."/>
            <person name="Hug L.A."/>
            <person name="Sharon I."/>
            <person name="Castelle C.J."/>
            <person name="Probst A.J."/>
            <person name="Thomas B.C."/>
            <person name="Singh A."/>
            <person name="Wilkins M.J."/>
            <person name="Karaoz U."/>
            <person name="Brodie E.L."/>
            <person name="Williams K.H."/>
            <person name="Hubbard S.S."/>
            <person name="Banfield J.F."/>
        </authorList>
    </citation>
    <scope>NUCLEOTIDE SEQUENCE [LARGE SCALE GENOMIC DNA]</scope>
</reference>
<evidence type="ECO:0000256" key="3">
    <source>
        <dbReference type="ARBA" id="ARBA00022630"/>
    </source>
</evidence>
<evidence type="ECO:0000256" key="2">
    <source>
        <dbReference type="ARBA" id="ARBA00009347"/>
    </source>
</evidence>
<dbReference type="Pfam" id="PF00441">
    <property type="entry name" value="Acyl-CoA_dh_1"/>
    <property type="match status" value="1"/>
</dbReference>
<keyword evidence="4 6" id="KW-0274">FAD</keyword>
<dbReference type="FunFam" id="1.10.540.10:FF:000002">
    <property type="entry name" value="Acyl-CoA dehydrogenase FadE19"/>
    <property type="match status" value="1"/>
</dbReference>
<evidence type="ECO:0000256" key="4">
    <source>
        <dbReference type="ARBA" id="ARBA00022827"/>
    </source>
</evidence>